<dbReference type="PANTHER" id="PTHR47326">
    <property type="entry name" value="TRANSPOSABLE ELEMENT TC3 TRANSPOSASE-LIKE PROTEIN"/>
    <property type="match status" value="1"/>
</dbReference>
<keyword evidence="2" id="KW-1185">Reference proteome</keyword>
<reference evidence="1 2" key="1">
    <citation type="submission" date="2013-11" db="EMBL/GenBank/DDBJ databases">
        <title>Genome sequencing of Stegodyphus mimosarum.</title>
        <authorList>
            <person name="Bechsgaard J."/>
        </authorList>
    </citation>
    <scope>NUCLEOTIDE SEQUENCE [LARGE SCALE GENOMIC DNA]</scope>
</reference>
<protein>
    <submittedName>
        <fullName evidence="1">Uncharacterized protein</fullName>
    </submittedName>
</protein>
<dbReference type="AlphaFoldDB" id="A0A087UCE4"/>
<gene>
    <name evidence="1" type="ORF">X975_05140</name>
</gene>
<accession>A0A087UCE4</accession>
<sequence length="61" mass="7310">MIFMRDGTPPHVAVQVQQILRQKFTTERVISRYFRTAWPPRSPDLTPCDFWLWGYLKSKVL</sequence>
<evidence type="ECO:0000313" key="1">
    <source>
        <dbReference type="EMBL" id="KFM75033.1"/>
    </source>
</evidence>
<dbReference type="Proteomes" id="UP000054359">
    <property type="component" value="Unassembled WGS sequence"/>
</dbReference>
<dbReference type="OrthoDB" id="7787442at2759"/>
<proteinExistence type="predicted"/>
<dbReference type="InterPro" id="IPR036397">
    <property type="entry name" value="RNaseH_sf"/>
</dbReference>
<evidence type="ECO:0000313" key="2">
    <source>
        <dbReference type="Proteomes" id="UP000054359"/>
    </source>
</evidence>
<dbReference type="PANTHER" id="PTHR47326:SF1">
    <property type="entry name" value="HTH PSQ-TYPE DOMAIN-CONTAINING PROTEIN"/>
    <property type="match status" value="1"/>
</dbReference>
<dbReference type="Gene3D" id="3.30.420.10">
    <property type="entry name" value="Ribonuclease H-like superfamily/Ribonuclease H"/>
    <property type="match status" value="1"/>
</dbReference>
<organism evidence="1 2">
    <name type="scientific">Stegodyphus mimosarum</name>
    <name type="common">African social velvet spider</name>
    <dbReference type="NCBI Taxonomy" id="407821"/>
    <lineage>
        <taxon>Eukaryota</taxon>
        <taxon>Metazoa</taxon>
        <taxon>Ecdysozoa</taxon>
        <taxon>Arthropoda</taxon>
        <taxon>Chelicerata</taxon>
        <taxon>Arachnida</taxon>
        <taxon>Araneae</taxon>
        <taxon>Araneomorphae</taxon>
        <taxon>Entelegynae</taxon>
        <taxon>Eresoidea</taxon>
        <taxon>Eresidae</taxon>
        <taxon>Stegodyphus</taxon>
    </lineage>
</organism>
<dbReference type="EMBL" id="KK119199">
    <property type="protein sequence ID" value="KFM75033.1"/>
    <property type="molecule type" value="Genomic_DNA"/>
</dbReference>
<name>A0A087UCE4_STEMI</name>
<feature type="non-terminal residue" evidence="1">
    <location>
        <position position="61"/>
    </location>
</feature>
<dbReference type="GO" id="GO:0003676">
    <property type="term" value="F:nucleic acid binding"/>
    <property type="evidence" value="ECO:0007669"/>
    <property type="project" value="InterPro"/>
</dbReference>